<reference evidence="1" key="1">
    <citation type="submission" date="2021-05" db="EMBL/GenBank/DDBJ databases">
        <title>Novel Bacillus species.</title>
        <authorList>
            <person name="Liu G."/>
        </authorList>
    </citation>
    <scope>NUCLEOTIDE SEQUENCE</scope>
    <source>
        <strain evidence="1">FJAT-49825</strain>
    </source>
</reference>
<proteinExistence type="predicted"/>
<organism evidence="1 2">
    <name type="scientific">Neobacillus rhizophilus</name>
    <dbReference type="NCBI Taxonomy" id="2833579"/>
    <lineage>
        <taxon>Bacteria</taxon>
        <taxon>Bacillati</taxon>
        <taxon>Bacillota</taxon>
        <taxon>Bacilli</taxon>
        <taxon>Bacillales</taxon>
        <taxon>Bacillaceae</taxon>
        <taxon>Neobacillus</taxon>
    </lineage>
</organism>
<dbReference type="EMBL" id="JAGYPF010000005">
    <property type="protein sequence ID" value="MBS4216106.1"/>
    <property type="molecule type" value="Genomic_DNA"/>
</dbReference>
<dbReference type="AlphaFoldDB" id="A0A942YZH1"/>
<evidence type="ECO:0000313" key="1">
    <source>
        <dbReference type="EMBL" id="MBS4216106.1"/>
    </source>
</evidence>
<keyword evidence="2" id="KW-1185">Reference proteome</keyword>
<gene>
    <name evidence="1" type="ORF">KHA99_27155</name>
</gene>
<dbReference type="RefSeq" id="WP_213120595.1">
    <property type="nucleotide sequence ID" value="NZ_JAGYPF010000005.1"/>
</dbReference>
<evidence type="ECO:0000313" key="2">
    <source>
        <dbReference type="Proteomes" id="UP000679749"/>
    </source>
</evidence>
<protein>
    <submittedName>
        <fullName evidence="1">Uncharacterized protein</fullName>
    </submittedName>
</protein>
<name>A0A942YZH1_9BACI</name>
<comment type="caution">
    <text evidence="1">The sequence shown here is derived from an EMBL/GenBank/DDBJ whole genome shotgun (WGS) entry which is preliminary data.</text>
</comment>
<accession>A0A942YZH1</accession>
<dbReference type="Proteomes" id="UP000679749">
    <property type="component" value="Unassembled WGS sequence"/>
</dbReference>
<sequence length="89" mass="10052">MLKVGLKVKGKSFTVPVPYVVLKLFGSVITSRRFIDFINKSIKKGGEKFVFPKIEKRDLKPLLDGLTKYKGLLLVDTKLKDGTEVTIRL</sequence>